<dbReference type="Pfam" id="PF17784">
    <property type="entry name" value="Sulfotransfer_4"/>
    <property type="match status" value="1"/>
</dbReference>
<dbReference type="InterPro" id="IPR040632">
    <property type="entry name" value="Sulfotransfer_4"/>
</dbReference>
<keyword evidence="2" id="KW-0812">Transmembrane</keyword>
<dbReference type="OrthoDB" id="408152at2759"/>
<dbReference type="InParanoid" id="E4UNS7"/>
<organism evidence="4">
    <name type="scientific">Arthroderma gypseum (strain ATCC MYA-4604 / CBS 118893)</name>
    <name type="common">Microsporum gypseum</name>
    <dbReference type="NCBI Taxonomy" id="535722"/>
    <lineage>
        <taxon>Eukaryota</taxon>
        <taxon>Fungi</taxon>
        <taxon>Dikarya</taxon>
        <taxon>Ascomycota</taxon>
        <taxon>Pezizomycotina</taxon>
        <taxon>Eurotiomycetes</taxon>
        <taxon>Eurotiomycetidae</taxon>
        <taxon>Onygenales</taxon>
        <taxon>Arthrodermataceae</taxon>
        <taxon>Nannizzia</taxon>
    </lineage>
</organism>
<dbReference type="PANTHER" id="PTHR36978:SF4">
    <property type="entry name" value="P-LOOP CONTAINING NUCLEOSIDE TRIPHOSPHATE HYDROLASE PROTEIN"/>
    <property type="match status" value="1"/>
</dbReference>
<proteinExistence type="predicted"/>
<name>E4UNS7_ARTGP</name>
<evidence type="ECO:0000313" key="3">
    <source>
        <dbReference type="EMBL" id="EFQ99680.1"/>
    </source>
</evidence>
<dbReference type="OMA" id="QWREMAT"/>
<dbReference type="Proteomes" id="UP000002669">
    <property type="component" value="Unassembled WGS sequence"/>
</dbReference>
<feature type="compositionally biased region" description="Polar residues" evidence="1">
    <location>
        <begin position="158"/>
        <end position="168"/>
    </location>
</feature>
<dbReference type="HOGENOM" id="CLU_061199_0_0_1"/>
<keyword evidence="2" id="KW-1133">Transmembrane helix</keyword>
<sequence>MSPKGLTGKYFSQCSKQEFTPTMQPRDTGEYRNPKTRDLLLVLGLSRTGGTSLSRALGALGYENLYDLDDIANGGPEHARFWLNAAQRKLSGKSGFSLEEVDGVLDGYDGVRNVPSAAFAAEFIRHYPSSRVILPTRDVDGWHAVLSILHYTSLLSSTQTPASTTPMSQGREEGRGRVQQQCKAAYREHVEYIRQNVPSELLLEYSVEQGWEPLCKFLDKEKPAEEFPRSNGRDVFWKGCRKRDMNVIKQLAVNALFIVAGASALAAGWSYREAISGYVT</sequence>
<evidence type="ECO:0000256" key="1">
    <source>
        <dbReference type="SAM" id="MobiDB-lite"/>
    </source>
</evidence>
<dbReference type="PANTHER" id="PTHR36978">
    <property type="entry name" value="P-LOOP CONTAINING NUCLEOTIDE TRIPHOSPHATE HYDROLASE"/>
    <property type="match status" value="1"/>
</dbReference>
<dbReference type="EMBL" id="DS989823">
    <property type="protein sequence ID" value="EFQ99680.1"/>
    <property type="molecule type" value="Genomic_DNA"/>
</dbReference>
<keyword evidence="4" id="KW-1185">Reference proteome</keyword>
<reference evidence="4" key="1">
    <citation type="journal article" date="2012" name="MBio">
        <title>Comparative genome analysis of Trichophyton rubrum and related dermatophytes reveals candidate genes involved in infection.</title>
        <authorList>
            <person name="Martinez D.A."/>
            <person name="Oliver B.G."/>
            <person name="Graeser Y."/>
            <person name="Goldberg J.M."/>
            <person name="Li W."/>
            <person name="Martinez-Rossi N.M."/>
            <person name="Monod M."/>
            <person name="Shelest E."/>
            <person name="Barton R.C."/>
            <person name="Birch E."/>
            <person name="Brakhage A.A."/>
            <person name="Chen Z."/>
            <person name="Gurr S.J."/>
            <person name="Heiman D."/>
            <person name="Heitman J."/>
            <person name="Kosti I."/>
            <person name="Rossi A."/>
            <person name="Saif S."/>
            <person name="Samalova M."/>
            <person name="Saunders C.W."/>
            <person name="Shea T."/>
            <person name="Summerbell R.C."/>
            <person name="Xu J."/>
            <person name="Young S."/>
            <person name="Zeng Q."/>
            <person name="Birren B.W."/>
            <person name="Cuomo C.A."/>
            <person name="White T.C."/>
        </authorList>
    </citation>
    <scope>NUCLEOTIDE SEQUENCE [LARGE SCALE GENOMIC DNA]</scope>
    <source>
        <strain evidence="4">ATCC MYA-4604 / CBS 118893</strain>
    </source>
</reference>
<dbReference type="GeneID" id="10030469"/>
<dbReference type="STRING" id="535722.E4UNS7"/>
<protein>
    <recommendedName>
        <fullName evidence="5">NAD dependent epimerase/dehydratase</fullName>
    </recommendedName>
</protein>
<dbReference type="eggNOG" id="ENOG502S41B">
    <property type="taxonomic scope" value="Eukaryota"/>
</dbReference>
<dbReference type="InterPro" id="IPR027417">
    <property type="entry name" value="P-loop_NTPase"/>
</dbReference>
<dbReference type="AlphaFoldDB" id="E4UNS7"/>
<feature type="transmembrane region" description="Helical" evidence="2">
    <location>
        <begin position="251"/>
        <end position="271"/>
    </location>
</feature>
<accession>E4UNS7</accession>
<evidence type="ECO:0000256" key="2">
    <source>
        <dbReference type="SAM" id="Phobius"/>
    </source>
</evidence>
<evidence type="ECO:0000313" key="4">
    <source>
        <dbReference type="Proteomes" id="UP000002669"/>
    </source>
</evidence>
<dbReference type="RefSeq" id="XP_003175163.1">
    <property type="nucleotide sequence ID" value="XM_003175115.1"/>
</dbReference>
<dbReference type="Gene3D" id="3.40.50.300">
    <property type="entry name" value="P-loop containing nucleotide triphosphate hydrolases"/>
    <property type="match status" value="1"/>
</dbReference>
<gene>
    <name evidence="3" type="ORF">MGYG_02693</name>
</gene>
<evidence type="ECO:0008006" key="5">
    <source>
        <dbReference type="Google" id="ProtNLM"/>
    </source>
</evidence>
<dbReference type="SUPFAM" id="SSF52540">
    <property type="entry name" value="P-loop containing nucleoside triphosphate hydrolases"/>
    <property type="match status" value="1"/>
</dbReference>
<keyword evidence="2" id="KW-0472">Membrane</keyword>
<dbReference type="VEuPathDB" id="FungiDB:MGYG_02693"/>
<feature type="region of interest" description="Disordered" evidence="1">
    <location>
        <begin position="158"/>
        <end position="178"/>
    </location>
</feature>